<dbReference type="PROSITE" id="PS50835">
    <property type="entry name" value="IG_LIKE"/>
    <property type="match status" value="1"/>
</dbReference>
<keyword evidence="8" id="KW-0732">Signal</keyword>
<evidence type="ECO:0000256" key="5">
    <source>
        <dbReference type="ARBA" id="ARBA00023157"/>
    </source>
</evidence>
<reference evidence="10" key="1">
    <citation type="submission" date="2025-05" db="UniProtKB">
        <authorList>
            <consortium name="Ensembl"/>
        </authorList>
    </citation>
    <scope>IDENTIFICATION</scope>
</reference>
<dbReference type="InterPro" id="IPR036179">
    <property type="entry name" value="Ig-like_dom_sf"/>
</dbReference>
<evidence type="ECO:0000256" key="1">
    <source>
        <dbReference type="ARBA" id="ARBA00004370"/>
    </source>
</evidence>
<feature type="transmembrane region" description="Helical" evidence="7">
    <location>
        <begin position="154"/>
        <end position="177"/>
    </location>
</feature>
<dbReference type="PANTHER" id="PTHR24100">
    <property type="entry name" value="BUTYROPHILIN"/>
    <property type="match status" value="1"/>
</dbReference>
<dbReference type="CDD" id="cd05713">
    <property type="entry name" value="IgV_MOG_like"/>
    <property type="match status" value="1"/>
</dbReference>
<keyword evidence="4 7" id="KW-0472">Membrane</keyword>
<dbReference type="FunFam" id="2.60.40.10:FF:000183">
    <property type="entry name" value="Myelin-oligodendrocyte glycoprotein"/>
    <property type="match status" value="1"/>
</dbReference>
<organism evidence="10 11">
    <name type="scientific">Sus scrofa</name>
    <name type="common">Pig</name>
    <dbReference type="NCBI Taxonomy" id="9823"/>
    <lineage>
        <taxon>Eukaryota</taxon>
        <taxon>Metazoa</taxon>
        <taxon>Chordata</taxon>
        <taxon>Craniata</taxon>
        <taxon>Vertebrata</taxon>
        <taxon>Euteleostomi</taxon>
        <taxon>Mammalia</taxon>
        <taxon>Eutheria</taxon>
        <taxon>Laurasiatheria</taxon>
        <taxon>Artiodactyla</taxon>
        <taxon>Suina</taxon>
        <taxon>Suidae</taxon>
        <taxon>Sus</taxon>
    </lineage>
</organism>
<keyword evidence="2 7" id="KW-0812">Transmembrane</keyword>
<evidence type="ECO:0000256" key="7">
    <source>
        <dbReference type="SAM" id="Phobius"/>
    </source>
</evidence>
<feature type="transmembrane region" description="Helical" evidence="7">
    <location>
        <begin position="208"/>
        <end position="230"/>
    </location>
</feature>
<sequence>MASLLSTSLPSCLPSLLLVLLQLSSSSAGQFRVIGPGHPIRALVGDEVELPCRISPGKNATGMEVGWYRPPFSRVVHLYRNGKDQDEEQAPEYRGRTELLKETIGEGKVTLRIRHVRFSDEGGFTCFFRDHSYQEEAAMELKVEDPFYWINPGVLVLIAVLPVLLLQITVGLVFLCLQRRLRGKLRAEIENLHRTFDPHFLRVPCWKITLFVIVPVLGPLVALIICYNWLHRRLAGQFLEELSKFSSLSYKLKTNHQESSKGKRELLRIKVPEERRGWLGEGGEPPHVRWKLGALPLRCLMGPTFCPKVGSPPTGLLSHSLQQLPVLKVTGDGLFKLFSPHSRKPLLNPFWQGC</sequence>
<evidence type="ECO:0000256" key="8">
    <source>
        <dbReference type="SAM" id="SignalP"/>
    </source>
</evidence>
<feature type="signal peptide" evidence="8">
    <location>
        <begin position="1"/>
        <end position="28"/>
    </location>
</feature>
<feature type="domain" description="Ig-like" evidence="9">
    <location>
        <begin position="14"/>
        <end position="144"/>
    </location>
</feature>
<dbReference type="SUPFAM" id="SSF48726">
    <property type="entry name" value="Immunoglobulin"/>
    <property type="match status" value="1"/>
</dbReference>
<dbReference type="Proteomes" id="UP000694724">
    <property type="component" value="Unplaced"/>
</dbReference>
<feature type="chain" id="PRO_5044688226" description="Ig-like domain-containing protein" evidence="8">
    <location>
        <begin position="29"/>
        <end position="354"/>
    </location>
</feature>
<dbReference type="Ensembl" id="ENSSSCT00055061389.1">
    <property type="protein sequence ID" value="ENSSSCP00055049254.1"/>
    <property type="gene ID" value="ENSSSCG00055030762.1"/>
</dbReference>
<dbReference type="InterPro" id="IPR003599">
    <property type="entry name" value="Ig_sub"/>
</dbReference>
<keyword evidence="5" id="KW-1015">Disulfide bond</keyword>
<evidence type="ECO:0000256" key="4">
    <source>
        <dbReference type="ARBA" id="ARBA00023136"/>
    </source>
</evidence>
<dbReference type="InterPro" id="IPR013106">
    <property type="entry name" value="Ig_V-set"/>
</dbReference>
<accession>A0A8D1SHK2</accession>
<keyword evidence="3 7" id="KW-1133">Transmembrane helix</keyword>
<dbReference type="Ensembl" id="ENSSSCT00055061400.1">
    <property type="protein sequence ID" value="ENSSSCP00055049265.1"/>
    <property type="gene ID" value="ENSSSCG00055030762.1"/>
</dbReference>
<evidence type="ECO:0000313" key="10">
    <source>
        <dbReference type="Ensembl" id="ENSSSCP00055049258.1"/>
    </source>
</evidence>
<evidence type="ECO:0000256" key="3">
    <source>
        <dbReference type="ARBA" id="ARBA00022989"/>
    </source>
</evidence>
<dbReference type="Ensembl" id="ENSSSCT00055061393.1">
    <property type="protein sequence ID" value="ENSSSCP00055049258.1"/>
    <property type="gene ID" value="ENSSSCG00055030762.1"/>
</dbReference>
<evidence type="ECO:0000313" key="11">
    <source>
        <dbReference type="Proteomes" id="UP000694724"/>
    </source>
</evidence>
<dbReference type="InterPro" id="IPR013783">
    <property type="entry name" value="Ig-like_fold"/>
</dbReference>
<dbReference type="Gene3D" id="2.60.40.10">
    <property type="entry name" value="Immunoglobulins"/>
    <property type="match status" value="1"/>
</dbReference>
<dbReference type="InterPro" id="IPR007110">
    <property type="entry name" value="Ig-like_dom"/>
</dbReference>
<evidence type="ECO:0000256" key="6">
    <source>
        <dbReference type="ARBA" id="ARBA00023319"/>
    </source>
</evidence>
<dbReference type="InterPro" id="IPR050504">
    <property type="entry name" value="IgSF_BTN/MOG"/>
</dbReference>
<name>A0A8D1SHK2_PIG</name>
<dbReference type="Pfam" id="PF07686">
    <property type="entry name" value="V-set"/>
    <property type="match status" value="1"/>
</dbReference>
<protein>
    <recommendedName>
        <fullName evidence="9">Ig-like domain-containing protein</fullName>
    </recommendedName>
</protein>
<proteinExistence type="predicted"/>
<dbReference type="SMART" id="SM00409">
    <property type="entry name" value="IG"/>
    <property type="match status" value="1"/>
</dbReference>
<evidence type="ECO:0000256" key="2">
    <source>
        <dbReference type="ARBA" id="ARBA00022692"/>
    </source>
</evidence>
<comment type="subcellular location">
    <subcellularLocation>
        <location evidence="1">Membrane</location>
    </subcellularLocation>
</comment>
<dbReference type="GO" id="GO:0016020">
    <property type="term" value="C:membrane"/>
    <property type="evidence" value="ECO:0007669"/>
    <property type="project" value="UniProtKB-SubCell"/>
</dbReference>
<dbReference type="SMART" id="SM00406">
    <property type="entry name" value="IGv"/>
    <property type="match status" value="1"/>
</dbReference>
<dbReference type="PANTHER" id="PTHR24100:SF71">
    <property type="entry name" value="MYELIN-OLIGODENDROCYTE GLYCOPROTEIN"/>
    <property type="match status" value="1"/>
</dbReference>
<evidence type="ECO:0000259" key="9">
    <source>
        <dbReference type="PROSITE" id="PS50835"/>
    </source>
</evidence>
<keyword evidence="6" id="KW-0393">Immunoglobulin domain</keyword>
<dbReference type="AlphaFoldDB" id="A0A8D1SHK2"/>